<dbReference type="HAMAP" id="MF_00378">
    <property type="entry name" value="Exonuc_7_L"/>
    <property type="match status" value="1"/>
</dbReference>
<gene>
    <name evidence="5" type="primary">xseA</name>
    <name evidence="10" type="ORF">FJZ47_03170</name>
</gene>
<comment type="subcellular location">
    <subcellularLocation>
        <location evidence="5 6">Cytoplasm</location>
    </subcellularLocation>
</comment>
<reference evidence="10" key="1">
    <citation type="submission" date="2019-03" db="EMBL/GenBank/DDBJ databases">
        <title>Lake Tanganyika Metagenome-Assembled Genomes (MAGs).</title>
        <authorList>
            <person name="Tran P."/>
        </authorList>
    </citation>
    <scope>NUCLEOTIDE SEQUENCE</scope>
    <source>
        <strain evidence="10">K_DeepCast_65m_m2_066</strain>
    </source>
</reference>
<dbReference type="GO" id="GO:0005737">
    <property type="term" value="C:cytoplasm"/>
    <property type="evidence" value="ECO:0007669"/>
    <property type="project" value="UniProtKB-SubCell"/>
</dbReference>
<keyword evidence="3 5" id="KW-0378">Hydrolase</keyword>
<dbReference type="GO" id="GO:0006308">
    <property type="term" value="P:DNA catabolic process"/>
    <property type="evidence" value="ECO:0007669"/>
    <property type="project" value="UniProtKB-UniRule"/>
</dbReference>
<dbReference type="InterPro" id="IPR020579">
    <property type="entry name" value="Exonuc_VII_lsu_C"/>
</dbReference>
<comment type="function">
    <text evidence="5">Bidirectionally degrades single-stranded DNA into large acid-insoluble oligonucleotides, which are then degraded further into small acid-soluble oligonucleotides.</text>
</comment>
<keyword evidence="4 5" id="KW-0269">Exonuclease</keyword>
<dbReference type="EC" id="3.1.11.6" evidence="5"/>
<dbReference type="AlphaFoldDB" id="A0A938AZN1"/>
<organism evidence="10 11">
    <name type="scientific">Tectimicrobiota bacterium</name>
    <dbReference type="NCBI Taxonomy" id="2528274"/>
    <lineage>
        <taxon>Bacteria</taxon>
        <taxon>Pseudomonadati</taxon>
        <taxon>Nitrospinota/Tectimicrobiota group</taxon>
        <taxon>Candidatus Tectimicrobiota</taxon>
    </lineage>
</organism>
<comment type="caution">
    <text evidence="10">The sequence shown here is derived from an EMBL/GenBank/DDBJ whole genome shotgun (WGS) entry which is preliminary data.</text>
</comment>
<comment type="catalytic activity">
    <reaction evidence="5 6">
        <text>Exonucleolytic cleavage in either 5'- to 3'- or 3'- to 5'-direction to yield nucleoside 5'-phosphates.</text>
        <dbReference type="EC" id="3.1.11.6"/>
    </reaction>
</comment>
<accession>A0A938AZN1</accession>
<evidence type="ECO:0000256" key="1">
    <source>
        <dbReference type="ARBA" id="ARBA00022490"/>
    </source>
</evidence>
<dbReference type="PANTHER" id="PTHR30008">
    <property type="entry name" value="EXODEOXYRIBONUCLEASE 7 LARGE SUBUNIT"/>
    <property type="match status" value="1"/>
</dbReference>
<feature type="region of interest" description="Disordered" evidence="7">
    <location>
        <begin position="456"/>
        <end position="488"/>
    </location>
</feature>
<evidence type="ECO:0000256" key="2">
    <source>
        <dbReference type="ARBA" id="ARBA00022722"/>
    </source>
</evidence>
<comment type="subunit">
    <text evidence="5">Heterooligomer composed of large and small subunits.</text>
</comment>
<evidence type="ECO:0000259" key="9">
    <source>
        <dbReference type="Pfam" id="PF13742"/>
    </source>
</evidence>
<proteinExistence type="inferred from homology"/>
<keyword evidence="1 5" id="KW-0963">Cytoplasm</keyword>
<keyword evidence="2 5" id="KW-0540">Nuclease</keyword>
<feature type="domain" description="OB-fold nucleic acid binding" evidence="9">
    <location>
        <begin position="20"/>
        <end position="112"/>
    </location>
</feature>
<evidence type="ECO:0000256" key="4">
    <source>
        <dbReference type="ARBA" id="ARBA00022839"/>
    </source>
</evidence>
<dbReference type="PANTHER" id="PTHR30008:SF0">
    <property type="entry name" value="EXODEOXYRIBONUCLEASE 7 LARGE SUBUNIT"/>
    <property type="match status" value="1"/>
</dbReference>
<feature type="domain" description="Exonuclease VII large subunit C-terminal" evidence="8">
    <location>
        <begin position="136"/>
        <end position="453"/>
    </location>
</feature>
<name>A0A938AZN1_UNCTE</name>
<evidence type="ECO:0000313" key="11">
    <source>
        <dbReference type="Proteomes" id="UP000712673"/>
    </source>
</evidence>
<dbReference type="GO" id="GO:0009318">
    <property type="term" value="C:exodeoxyribonuclease VII complex"/>
    <property type="evidence" value="ECO:0007669"/>
    <property type="project" value="UniProtKB-UniRule"/>
</dbReference>
<comment type="similarity">
    <text evidence="5 6">Belongs to the XseA family.</text>
</comment>
<dbReference type="Proteomes" id="UP000712673">
    <property type="component" value="Unassembled WGS sequence"/>
</dbReference>
<dbReference type="NCBIfam" id="TIGR00237">
    <property type="entry name" value="xseA"/>
    <property type="match status" value="1"/>
</dbReference>
<evidence type="ECO:0000256" key="7">
    <source>
        <dbReference type="SAM" id="MobiDB-lite"/>
    </source>
</evidence>
<protein>
    <recommendedName>
        <fullName evidence="5">Exodeoxyribonuclease 7 large subunit</fullName>
        <ecNumber evidence="5">3.1.11.6</ecNumber>
    </recommendedName>
    <alternativeName>
        <fullName evidence="5">Exodeoxyribonuclease VII large subunit</fullName>
        <shortName evidence="5">Exonuclease VII large subunit</shortName>
    </alternativeName>
</protein>
<dbReference type="Pfam" id="PF02601">
    <property type="entry name" value="Exonuc_VII_L"/>
    <property type="match status" value="1"/>
</dbReference>
<evidence type="ECO:0000256" key="3">
    <source>
        <dbReference type="ARBA" id="ARBA00022801"/>
    </source>
</evidence>
<evidence type="ECO:0000256" key="5">
    <source>
        <dbReference type="HAMAP-Rule" id="MF_00378"/>
    </source>
</evidence>
<dbReference type="GO" id="GO:0003676">
    <property type="term" value="F:nucleic acid binding"/>
    <property type="evidence" value="ECO:0007669"/>
    <property type="project" value="InterPro"/>
</dbReference>
<evidence type="ECO:0000256" key="6">
    <source>
        <dbReference type="RuleBase" id="RU004355"/>
    </source>
</evidence>
<dbReference type="GO" id="GO:0008855">
    <property type="term" value="F:exodeoxyribonuclease VII activity"/>
    <property type="evidence" value="ECO:0007669"/>
    <property type="project" value="UniProtKB-UniRule"/>
</dbReference>
<evidence type="ECO:0000313" key="10">
    <source>
        <dbReference type="EMBL" id="MBM3222792.1"/>
    </source>
</evidence>
<dbReference type="Pfam" id="PF13742">
    <property type="entry name" value="tRNA_anti_2"/>
    <property type="match status" value="1"/>
</dbReference>
<dbReference type="InterPro" id="IPR003753">
    <property type="entry name" value="Exonuc_VII_L"/>
</dbReference>
<dbReference type="InterPro" id="IPR025824">
    <property type="entry name" value="OB-fold_nuc-bd_dom"/>
</dbReference>
<sequence length="488" mass="55018">MSGDCIVLAPLFNERPFHVLTVTEVTRDIKDLLEDTFASVWVEGEISNWRVVQSGHAYFTLKDAHTQLRTVMFRSALRHVPFTPESGMQVVAHGRLTVYEPRGDYQLLAESLEPKGVGALQIAFEQLKERLFQEGLFDEARKRPLPLVPQRIGIVTSPTGAAIRDIIQVVHRRRANVHLYVYPAHVQGKEAVPDIVRGIAALNAWRPQLDVLIVGRGGGSLEDLWAFNEEKVARAIAASAVPVISAVGHEIDYTIADFVADLRAPTPSAAAELVVKSEEELRQQLQALFARMQTVTQQTIRHAHRVLDRLAGSRVLREPQRLIETRQQFVDDLLGQLEKGWQYSTHERTRRLQHTARMLTRLNPRVRWQRLGTHVQTLQHRLETAMRSRLTLRREQLHSLGSMLHSLSPLAVLGRGYSICRDPATQRLATSVGAVQPGQQLEVLLHDGQLTCTVDERQQRESGSGRFDLRASLEALRGNRRGPGDRRP</sequence>
<dbReference type="CDD" id="cd04489">
    <property type="entry name" value="ExoVII_LU_OBF"/>
    <property type="match status" value="1"/>
</dbReference>
<evidence type="ECO:0000259" key="8">
    <source>
        <dbReference type="Pfam" id="PF02601"/>
    </source>
</evidence>
<dbReference type="EMBL" id="VGLS01000055">
    <property type="protein sequence ID" value="MBM3222792.1"/>
    <property type="molecule type" value="Genomic_DNA"/>
</dbReference>